<sequence>MSTNHHATLVSVDGKGVFISGAARSGKSSLALCLMRAASREGRQAGLVSDDQVLLSVQDNQLIGQAPDVLKGLMEISGVGIVPVAPAPPTPLCLAVTLQDSSPRLPEYETVLIDNIPVRQIFLPARQAVFCAEVILMLFSSDQ</sequence>
<evidence type="ECO:0000313" key="3">
    <source>
        <dbReference type="Proteomes" id="UP000324738"/>
    </source>
</evidence>
<gene>
    <name evidence="2" type="ORF">FPY71_16750</name>
</gene>
<dbReference type="GO" id="GO:0000155">
    <property type="term" value="F:phosphorelay sensor kinase activity"/>
    <property type="evidence" value="ECO:0007669"/>
    <property type="project" value="InterPro"/>
</dbReference>
<dbReference type="CDD" id="cd01918">
    <property type="entry name" value="HprK_C"/>
    <property type="match status" value="1"/>
</dbReference>
<protein>
    <recommendedName>
        <fullName evidence="1">HPr kinase/phosphorylase C-terminal domain-containing protein</fullName>
    </recommendedName>
</protein>
<dbReference type="EMBL" id="VTWH01000005">
    <property type="protein sequence ID" value="KAA0968533.1"/>
    <property type="molecule type" value="Genomic_DNA"/>
</dbReference>
<comment type="caution">
    <text evidence="2">The sequence shown here is derived from an EMBL/GenBank/DDBJ whole genome shotgun (WGS) entry which is preliminary data.</text>
</comment>
<organism evidence="2 3">
    <name type="scientific">Aureimonas fodinaquatilis</name>
    <dbReference type="NCBI Taxonomy" id="2565783"/>
    <lineage>
        <taxon>Bacteria</taxon>
        <taxon>Pseudomonadati</taxon>
        <taxon>Pseudomonadota</taxon>
        <taxon>Alphaproteobacteria</taxon>
        <taxon>Hyphomicrobiales</taxon>
        <taxon>Aurantimonadaceae</taxon>
        <taxon>Aureimonas</taxon>
    </lineage>
</organism>
<keyword evidence="3" id="KW-1185">Reference proteome</keyword>
<dbReference type="InterPro" id="IPR011104">
    <property type="entry name" value="Hpr_kin/Pase_C"/>
</dbReference>
<dbReference type="InterPro" id="IPR027417">
    <property type="entry name" value="P-loop_NTPase"/>
</dbReference>
<feature type="domain" description="HPr kinase/phosphorylase C-terminal" evidence="1">
    <location>
        <begin position="3"/>
        <end position="84"/>
    </location>
</feature>
<dbReference type="Proteomes" id="UP000324738">
    <property type="component" value="Unassembled WGS sequence"/>
</dbReference>
<dbReference type="GO" id="GO:0006109">
    <property type="term" value="P:regulation of carbohydrate metabolic process"/>
    <property type="evidence" value="ECO:0007669"/>
    <property type="project" value="InterPro"/>
</dbReference>
<dbReference type="RefSeq" id="WP_149301482.1">
    <property type="nucleotide sequence ID" value="NZ_VTWH01000005.1"/>
</dbReference>
<dbReference type="OrthoDB" id="8326226at2"/>
<proteinExistence type="predicted"/>
<evidence type="ECO:0000313" key="2">
    <source>
        <dbReference type="EMBL" id="KAA0968533.1"/>
    </source>
</evidence>
<dbReference type="GO" id="GO:0005524">
    <property type="term" value="F:ATP binding"/>
    <property type="evidence" value="ECO:0007669"/>
    <property type="project" value="InterPro"/>
</dbReference>
<evidence type="ECO:0000259" key="1">
    <source>
        <dbReference type="Pfam" id="PF07475"/>
    </source>
</evidence>
<accession>A0A5B0DQ41</accession>
<name>A0A5B0DQ41_9HYPH</name>
<reference evidence="2 3" key="1">
    <citation type="submission" date="2019-08" db="EMBL/GenBank/DDBJ databases">
        <title>Aureimonas fodiniaquatilis sp. nov., isolated from a coal mine wastewater.</title>
        <authorList>
            <person name="Kim W."/>
        </authorList>
    </citation>
    <scope>NUCLEOTIDE SEQUENCE [LARGE SCALE GENOMIC DNA]</scope>
    <source>
        <strain evidence="2 3">CAU 1482</strain>
    </source>
</reference>
<dbReference type="Gene3D" id="3.40.50.300">
    <property type="entry name" value="P-loop containing nucleotide triphosphate hydrolases"/>
    <property type="match status" value="1"/>
</dbReference>
<dbReference type="AlphaFoldDB" id="A0A5B0DQ41"/>
<dbReference type="SUPFAM" id="SSF53795">
    <property type="entry name" value="PEP carboxykinase-like"/>
    <property type="match status" value="1"/>
</dbReference>
<dbReference type="Pfam" id="PF07475">
    <property type="entry name" value="Hpr_kinase_C"/>
    <property type="match status" value="1"/>
</dbReference>